<dbReference type="OrthoDB" id="10430593at2759"/>
<dbReference type="InParanoid" id="A0A067NJE1"/>
<feature type="compositionally biased region" description="Basic and acidic residues" evidence="1">
    <location>
        <begin position="173"/>
        <end position="186"/>
    </location>
</feature>
<reference evidence="3" key="1">
    <citation type="journal article" date="2014" name="Proc. Natl. Acad. Sci. U.S.A.">
        <title>Extensive sampling of basidiomycete genomes demonstrates inadequacy of the white-rot/brown-rot paradigm for wood decay fungi.</title>
        <authorList>
            <person name="Riley R."/>
            <person name="Salamov A.A."/>
            <person name="Brown D.W."/>
            <person name="Nagy L.G."/>
            <person name="Floudas D."/>
            <person name="Held B.W."/>
            <person name="Levasseur A."/>
            <person name="Lombard V."/>
            <person name="Morin E."/>
            <person name="Otillar R."/>
            <person name="Lindquist E.A."/>
            <person name="Sun H."/>
            <person name="LaButti K.M."/>
            <person name="Schmutz J."/>
            <person name="Jabbour D."/>
            <person name="Luo H."/>
            <person name="Baker S.E."/>
            <person name="Pisabarro A.G."/>
            <person name="Walton J.D."/>
            <person name="Blanchette R.A."/>
            <person name="Henrissat B."/>
            <person name="Martin F."/>
            <person name="Cullen D."/>
            <person name="Hibbett D.S."/>
            <person name="Grigoriev I.V."/>
        </authorList>
    </citation>
    <scope>NUCLEOTIDE SEQUENCE [LARGE SCALE GENOMIC DNA]</scope>
    <source>
        <strain evidence="3">PC15</strain>
    </source>
</reference>
<evidence type="ECO:0000313" key="3">
    <source>
        <dbReference type="Proteomes" id="UP000027073"/>
    </source>
</evidence>
<dbReference type="Proteomes" id="UP000027073">
    <property type="component" value="Unassembled WGS sequence"/>
</dbReference>
<evidence type="ECO:0000313" key="2">
    <source>
        <dbReference type="EMBL" id="KDQ27120.1"/>
    </source>
</evidence>
<gene>
    <name evidence="2" type="ORF">PLEOSDRAFT_1084758</name>
</gene>
<protein>
    <submittedName>
        <fullName evidence="2">Uncharacterized protein</fullName>
    </submittedName>
</protein>
<sequence length="292" mass="31047">MSSHIQVNRRSIPRLLAKLGNATKIATKREPTDTVAYSVAEIGVEVGANIERPVAKAPQASPSGTTTTPRPGIIESTTEASVTVEDVRTTGKEASEVVKDPRERSKQQNPRRSTKGMKRGSLLMEWTGPEPPVALPPIKSWGRAGRSTKAKTVTSKAWRVDVNAVPGVESEPEAERHGDSTLRVRDTPGGAGDNAGSVKSSTKKRKGDHDGQPTSIGTTEEGSRAGDSQSQGTQRARPKPRKKQKTSPPATEVAQSSSSLTEVPVRRGPPMGTVHDHLGTGFSNYGEPLDAI</sequence>
<dbReference type="EMBL" id="KL198009">
    <property type="protein sequence ID" value="KDQ27120.1"/>
    <property type="molecule type" value="Genomic_DNA"/>
</dbReference>
<dbReference type="VEuPathDB" id="FungiDB:PLEOSDRAFT_1084758"/>
<accession>A0A067NJE1</accession>
<organism evidence="2 3">
    <name type="scientific">Pleurotus ostreatus (strain PC15)</name>
    <name type="common">Oyster mushroom</name>
    <dbReference type="NCBI Taxonomy" id="1137138"/>
    <lineage>
        <taxon>Eukaryota</taxon>
        <taxon>Fungi</taxon>
        <taxon>Dikarya</taxon>
        <taxon>Basidiomycota</taxon>
        <taxon>Agaricomycotina</taxon>
        <taxon>Agaricomycetes</taxon>
        <taxon>Agaricomycetidae</taxon>
        <taxon>Agaricales</taxon>
        <taxon>Pleurotineae</taxon>
        <taxon>Pleurotaceae</taxon>
        <taxon>Pleurotus</taxon>
    </lineage>
</organism>
<feature type="compositionally biased region" description="Polar residues" evidence="1">
    <location>
        <begin position="212"/>
        <end position="233"/>
    </location>
</feature>
<proteinExistence type="predicted"/>
<feature type="region of interest" description="Disordered" evidence="1">
    <location>
        <begin position="49"/>
        <end position="292"/>
    </location>
</feature>
<feature type="compositionally biased region" description="Basic and acidic residues" evidence="1">
    <location>
        <begin position="85"/>
        <end position="106"/>
    </location>
</feature>
<name>A0A067NJE1_PLEO1</name>
<dbReference type="HOGENOM" id="CLU_953508_0_0_1"/>
<feature type="compositionally biased region" description="Polar residues" evidence="1">
    <location>
        <begin position="246"/>
        <end position="261"/>
    </location>
</feature>
<feature type="compositionally biased region" description="Basic residues" evidence="1">
    <location>
        <begin position="236"/>
        <end position="245"/>
    </location>
</feature>
<evidence type="ECO:0000256" key="1">
    <source>
        <dbReference type="SAM" id="MobiDB-lite"/>
    </source>
</evidence>
<dbReference type="AlphaFoldDB" id="A0A067NJE1"/>